<keyword evidence="2" id="KW-1185">Reference proteome</keyword>
<evidence type="ECO:0000313" key="2">
    <source>
        <dbReference type="Proteomes" id="UP000727407"/>
    </source>
</evidence>
<proteinExistence type="predicted"/>
<feature type="non-terminal residue" evidence="1">
    <location>
        <position position="98"/>
    </location>
</feature>
<dbReference type="Proteomes" id="UP000727407">
    <property type="component" value="Unassembled WGS sequence"/>
</dbReference>
<dbReference type="EMBL" id="QNUK01001207">
    <property type="protein sequence ID" value="KAF5886027.1"/>
    <property type="molecule type" value="Genomic_DNA"/>
</dbReference>
<feature type="non-terminal residue" evidence="1">
    <location>
        <position position="1"/>
    </location>
</feature>
<gene>
    <name evidence="1" type="primary">nfatc1</name>
    <name evidence="1" type="ORF">DAT39_022612</name>
</gene>
<organism evidence="1 2">
    <name type="scientific">Clarias magur</name>
    <name type="common">Asian catfish</name>
    <name type="synonym">Macropteronotus magur</name>
    <dbReference type="NCBI Taxonomy" id="1594786"/>
    <lineage>
        <taxon>Eukaryota</taxon>
        <taxon>Metazoa</taxon>
        <taxon>Chordata</taxon>
        <taxon>Craniata</taxon>
        <taxon>Vertebrata</taxon>
        <taxon>Euteleostomi</taxon>
        <taxon>Actinopterygii</taxon>
        <taxon>Neopterygii</taxon>
        <taxon>Teleostei</taxon>
        <taxon>Ostariophysi</taxon>
        <taxon>Siluriformes</taxon>
        <taxon>Clariidae</taxon>
        <taxon>Clarias</taxon>
    </lineage>
</organism>
<accession>A0A8J4TME7</accession>
<reference evidence="1" key="1">
    <citation type="submission" date="2020-07" db="EMBL/GenBank/DDBJ databases">
        <title>Clarias magur genome sequencing, assembly and annotation.</title>
        <authorList>
            <person name="Kushwaha B."/>
            <person name="Kumar R."/>
            <person name="Das P."/>
            <person name="Joshi C.G."/>
            <person name="Kumar D."/>
            <person name="Nagpure N.S."/>
            <person name="Pandey M."/>
            <person name="Agarwal S."/>
            <person name="Srivastava S."/>
            <person name="Singh M."/>
            <person name="Sahoo L."/>
            <person name="Jayasankar P."/>
            <person name="Meher P.K."/>
            <person name="Koringa P.G."/>
            <person name="Iquebal M.A."/>
            <person name="Das S.P."/>
            <person name="Bit A."/>
            <person name="Patnaik S."/>
            <person name="Patel N."/>
            <person name="Shah T.M."/>
            <person name="Hinsu A."/>
            <person name="Jena J.K."/>
        </authorList>
    </citation>
    <scope>NUCLEOTIDE SEQUENCE</scope>
    <source>
        <strain evidence="1">CIFAMagur01</strain>
        <tissue evidence="1">Testis</tissue>
    </source>
</reference>
<protein>
    <submittedName>
        <fullName evidence="1">Nuclear factor of activated T-cell</fullName>
    </submittedName>
</protein>
<evidence type="ECO:0000313" key="1">
    <source>
        <dbReference type="EMBL" id="KAF5886027.1"/>
    </source>
</evidence>
<sequence length="98" mass="10463">EADKSFTSLTPTSSENISAAMFGKQLGVKPQPSSGSLSGFSACAVRSRFLWQAEEDAGVNCCKHLDSLSSVERMAANRCCSLMTLPRADSTSDNIQKL</sequence>
<name>A0A8J4TME7_CLAMG</name>
<comment type="caution">
    <text evidence="1">The sequence shown here is derived from an EMBL/GenBank/DDBJ whole genome shotgun (WGS) entry which is preliminary data.</text>
</comment>
<dbReference type="AlphaFoldDB" id="A0A8J4TME7"/>